<reference evidence="16" key="1">
    <citation type="submission" date="2022-11" db="UniProtKB">
        <authorList>
            <consortium name="WormBaseParasite"/>
        </authorList>
    </citation>
    <scope>IDENTIFICATION</scope>
</reference>
<dbReference type="Proteomes" id="UP000887565">
    <property type="component" value="Unplaced"/>
</dbReference>
<evidence type="ECO:0000256" key="14">
    <source>
        <dbReference type="SAM" id="Phobius"/>
    </source>
</evidence>
<dbReference type="AlphaFoldDB" id="A0A915HXG8"/>
<dbReference type="WBParaSite" id="nRc.2.0.1.t06579-RA">
    <property type="protein sequence ID" value="nRc.2.0.1.t06579-RA"/>
    <property type="gene ID" value="nRc.2.0.1.g06579"/>
</dbReference>
<comment type="subcellular location">
    <subcellularLocation>
        <location evidence="1">Membrane</location>
        <topology evidence="1">Multi-pass membrane protein</topology>
    </subcellularLocation>
</comment>
<keyword evidence="6 14" id="KW-1133">Transmembrane helix</keyword>
<dbReference type="PANTHER" id="PTHR11690:SF244">
    <property type="entry name" value="DEGENERIN LIKE"/>
    <property type="match status" value="1"/>
</dbReference>
<evidence type="ECO:0000256" key="10">
    <source>
        <dbReference type="ARBA" id="ARBA00023180"/>
    </source>
</evidence>
<keyword evidence="4 13" id="KW-0894">Sodium channel</keyword>
<keyword evidence="5 13" id="KW-0812">Transmembrane</keyword>
<accession>A0A915HXG8</accession>
<dbReference type="Gene3D" id="2.60.470.10">
    <property type="entry name" value="Acid-sensing ion channels like domains"/>
    <property type="match status" value="1"/>
</dbReference>
<name>A0A915HXG8_ROMCU</name>
<evidence type="ECO:0000256" key="4">
    <source>
        <dbReference type="ARBA" id="ARBA00022461"/>
    </source>
</evidence>
<dbReference type="PANTHER" id="PTHR11690">
    <property type="entry name" value="AMILORIDE-SENSITIVE SODIUM CHANNEL-RELATED"/>
    <property type="match status" value="1"/>
</dbReference>
<evidence type="ECO:0000256" key="12">
    <source>
        <dbReference type="ARBA" id="ARBA00023303"/>
    </source>
</evidence>
<dbReference type="Pfam" id="PF00858">
    <property type="entry name" value="ASC"/>
    <property type="match status" value="1"/>
</dbReference>
<evidence type="ECO:0000256" key="9">
    <source>
        <dbReference type="ARBA" id="ARBA00023136"/>
    </source>
</evidence>
<evidence type="ECO:0000256" key="2">
    <source>
        <dbReference type="ARBA" id="ARBA00007193"/>
    </source>
</evidence>
<keyword evidence="3 13" id="KW-0813">Transport</keyword>
<keyword evidence="12 13" id="KW-0407">Ion channel</keyword>
<dbReference type="GO" id="GO:0005886">
    <property type="term" value="C:plasma membrane"/>
    <property type="evidence" value="ECO:0007669"/>
    <property type="project" value="TreeGrafter"/>
</dbReference>
<keyword evidence="11 13" id="KW-0739">Sodium transport</keyword>
<evidence type="ECO:0000256" key="13">
    <source>
        <dbReference type="RuleBase" id="RU000679"/>
    </source>
</evidence>
<dbReference type="GO" id="GO:0015280">
    <property type="term" value="F:ligand-gated sodium channel activity"/>
    <property type="evidence" value="ECO:0007669"/>
    <property type="project" value="TreeGrafter"/>
</dbReference>
<feature type="transmembrane region" description="Helical" evidence="14">
    <location>
        <begin position="337"/>
        <end position="363"/>
    </location>
</feature>
<evidence type="ECO:0000313" key="15">
    <source>
        <dbReference type="Proteomes" id="UP000887565"/>
    </source>
</evidence>
<evidence type="ECO:0000256" key="11">
    <source>
        <dbReference type="ARBA" id="ARBA00023201"/>
    </source>
</evidence>
<evidence type="ECO:0000256" key="5">
    <source>
        <dbReference type="ARBA" id="ARBA00022692"/>
    </source>
</evidence>
<keyword evidence="9 14" id="KW-0472">Membrane</keyword>
<sequence>MNLLKSLENLGSNVTDQSLTKKGYANLLKLDQDGSQSFRNTSSLHDQISKMGFKVEDIFLKCRFYGNESEWEDIKCSDIVTPLFDHRYGRCFQIDAQRNQTEDGKGLSLLMNSRSKSDSVNDTNLMKPYEGVYVSVDSAYQPASFDKNLVSNGAYTKTVLTLTHLTLQNLQSGALIQPCAENDAAMLKILNTRFTLASCKFECILFEVKNSCSCLIAVDSSILTAGILNSTKFCSFEQYEKCVMGKVSVSEDSKSRIGVCQNQCLSPCDDYRYEMSSSSAPLNPPAFESRASKHNADVEELVLLDVAFSRLETTEFTQTNSMTFDFFVGNMGSQVTLWIGGCMLTLLPLPLSFIAFCFVACILKLKRCFKKDSEEYDG</sequence>
<protein>
    <submittedName>
        <fullName evidence="16">Uncharacterized protein</fullName>
    </submittedName>
</protein>
<dbReference type="InterPro" id="IPR001873">
    <property type="entry name" value="ENaC"/>
</dbReference>
<evidence type="ECO:0000256" key="6">
    <source>
        <dbReference type="ARBA" id="ARBA00022989"/>
    </source>
</evidence>
<keyword evidence="10" id="KW-0325">Glycoprotein</keyword>
<keyword evidence="7" id="KW-0915">Sodium</keyword>
<evidence type="ECO:0000256" key="1">
    <source>
        <dbReference type="ARBA" id="ARBA00004141"/>
    </source>
</evidence>
<evidence type="ECO:0000256" key="7">
    <source>
        <dbReference type="ARBA" id="ARBA00023053"/>
    </source>
</evidence>
<proteinExistence type="inferred from homology"/>
<comment type="similarity">
    <text evidence="2 13">Belongs to the amiloride-sensitive sodium channel (TC 1.A.6) family.</text>
</comment>
<organism evidence="15 16">
    <name type="scientific">Romanomermis culicivorax</name>
    <name type="common">Nematode worm</name>
    <dbReference type="NCBI Taxonomy" id="13658"/>
    <lineage>
        <taxon>Eukaryota</taxon>
        <taxon>Metazoa</taxon>
        <taxon>Ecdysozoa</taxon>
        <taxon>Nematoda</taxon>
        <taxon>Enoplea</taxon>
        <taxon>Dorylaimia</taxon>
        <taxon>Mermithida</taxon>
        <taxon>Mermithoidea</taxon>
        <taxon>Mermithidae</taxon>
        <taxon>Romanomermis</taxon>
    </lineage>
</organism>
<keyword evidence="15" id="KW-1185">Reference proteome</keyword>
<evidence type="ECO:0000313" key="16">
    <source>
        <dbReference type="WBParaSite" id="nRc.2.0.1.t06579-RA"/>
    </source>
</evidence>
<keyword evidence="8 13" id="KW-0406">Ion transport</keyword>
<evidence type="ECO:0000256" key="8">
    <source>
        <dbReference type="ARBA" id="ARBA00023065"/>
    </source>
</evidence>
<evidence type="ECO:0000256" key="3">
    <source>
        <dbReference type="ARBA" id="ARBA00022448"/>
    </source>
</evidence>